<organism evidence="1">
    <name type="scientific">marine sediment metagenome</name>
    <dbReference type="NCBI Taxonomy" id="412755"/>
    <lineage>
        <taxon>unclassified sequences</taxon>
        <taxon>metagenomes</taxon>
        <taxon>ecological metagenomes</taxon>
    </lineage>
</organism>
<comment type="caution">
    <text evidence="1">The sequence shown here is derived from an EMBL/GenBank/DDBJ whole genome shotgun (WGS) entry which is preliminary data.</text>
</comment>
<accession>X0ZL60</accession>
<proteinExistence type="predicted"/>
<dbReference type="EMBL" id="BART01006811">
    <property type="protein sequence ID" value="GAG70154.1"/>
    <property type="molecule type" value="Genomic_DNA"/>
</dbReference>
<protein>
    <submittedName>
        <fullName evidence="1">Uncharacterized protein</fullName>
    </submittedName>
</protein>
<sequence>FKNASIYPIIISFLKSKNLLNSEHMISIKNAQKFEIIEDFLFKRFLSKKILQSNINQIPSLVIPIVGDFNIINYLLSNFKPLEEIYINSKFIYRPFTFTNWAKYLDLIVKKRHNEKDLILIGTSNIGKFHIKFNKEIKIANRRLFMSFFPYDKNFNRFWSDLQKPKLVFKEIAKDMTVFCDLGYFINITGAYMLLGEDYLKEN</sequence>
<evidence type="ECO:0000313" key="1">
    <source>
        <dbReference type="EMBL" id="GAG70154.1"/>
    </source>
</evidence>
<dbReference type="AlphaFoldDB" id="X0ZL60"/>
<feature type="non-terminal residue" evidence="1">
    <location>
        <position position="1"/>
    </location>
</feature>
<reference evidence="1" key="1">
    <citation type="journal article" date="2014" name="Front. Microbiol.">
        <title>High frequency of phylogenetically diverse reductive dehalogenase-homologous genes in deep subseafloor sedimentary metagenomes.</title>
        <authorList>
            <person name="Kawai M."/>
            <person name="Futagami T."/>
            <person name="Toyoda A."/>
            <person name="Takaki Y."/>
            <person name="Nishi S."/>
            <person name="Hori S."/>
            <person name="Arai W."/>
            <person name="Tsubouchi T."/>
            <person name="Morono Y."/>
            <person name="Uchiyama I."/>
            <person name="Ito T."/>
            <person name="Fujiyama A."/>
            <person name="Inagaki F."/>
            <person name="Takami H."/>
        </authorList>
    </citation>
    <scope>NUCLEOTIDE SEQUENCE</scope>
    <source>
        <strain evidence="1">Expedition CK06-06</strain>
    </source>
</reference>
<name>X0ZL60_9ZZZZ</name>
<gene>
    <name evidence="1" type="ORF">S01H4_15543</name>
</gene>